<feature type="compositionally biased region" description="Polar residues" evidence="1">
    <location>
        <begin position="91"/>
        <end position="120"/>
    </location>
</feature>
<sequence length="232" mass="25482">MLVIYRGHQARDGATYPPGRGCVALLDPFSSAKPQPNYPQMRPRVKYGGARSHPGLQPSCILNPHNDESSTALHTRQSSLGPFSLRETDLKNAQTTSTTKYGSTQPPKTPTHTLYDNETSTVPHTRFGGDLHYMIPDPTNAQARLRAKHGSAQPPRPPDPQVLSPSTKPNKAEIWARAQPLKTPTSDSPRSIWIKHGATHPLWRVPSLPHAKARLTGTRPTPSTTFHAQPKP</sequence>
<reference evidence="2" key="1">
    <citation type="journal article" date="2020" name="Nat. Commun.">
        <title>Large-scale genome sequencing of mycorrhizal fungi provides insights into the early evolution of symbiotic traits.</title>
        <authorList>
            <person name="Miyauchi S."/>
            <person name="Kiss E."/>
            <person name="Kuo A."/>
            <person name="Drula E."/>
            <person name="Kohler A."/>
            <person name="Sanchez-Garcia M."/>
            <person name="Morin E."/>
            <person name="Andreopoulos B."/>
            <person name="Barry K.W."/>
            <person name="Bonito G."/>
            <person name="Buee M."/>
            <person name="Carver A."/>
            <person name="Chen C."/>
            <person name="Cichocki N."/>
            <person name="Clum A."/>
            <person name="Culley D."/>
            <person name="Crous P.W."/>
            <person name="Fauchery L."/>
            <person name="Girlanda M."/>
            <person name="Hayes R.D."/>
            <person name="Keri Z."/>
            <person name="LaButti K."/>
            <person name="Lipzen A."/>
            <person name="Lombard V."/>
            <person name="Magnuson J."/>
            <person name="Maillard F."/>
            <person name="Murat C."/>
            <person name="Nolan M."/>
            <person name="Ohm R.A."/>
            <person name="Pangilinan J."/>
            <person name="Pereira M.F."/>
            <person name="Perotto S."/>
            <person name="Peter M."/>
            <person name="Pfister S."/>
            <person name="Riley R."/>
            <person name="Sitrit Y."/>
            <person name="Stielow J.B."/>
            <person name="Szollosi G."/>
            <person name="Zifcakova L."/>
            <person name="Stursova M."/>
            <person name="Spatafora J.W."/>
            <person name="Tedersoo L."/>
            <person name="Vaario L.M."/>
            <person name="Yamada A."/>
            <person name="Yan M."/>
            <person name="Wang P."/>
            <person name="Xu J."/>
            <person name="Bruns T."/>
            <person name="Baldrian P."/>
            <person name="Vilgalys R."/>
            <person name="Dunand C."/>
            <person name="Henrissat B."/>
            <person name="Grigoriev I.V."/>
            <person name="Hibbett D."/>
            <person name="Nagy L.G."/>
            <person name="Martin F.M."/>
        </authorList>
    </citation>
    <scope>NUCLEOTIDE SEQUENCE</scope>
    <source>
        <strain evidence="2">UP504</strain>
    </source>
</reference>
<feature type="compositionally biased region" description="Polar residues" evidence="1">
    <location>
        <begin position="218"/>
        <end position="232"/>
    </location>
</feature>
<proteinExistence type="predicted"/>
<evidence type="ECO:0000313" key="2">
    <source>
        <dbReference type="EMBL" id="KAF9506335.1"/>
    </source>
</evidence>
<feature type="region of interest" description="Disordered" evidence="1">
    <location>
        <begin position="145"/>
        <end position="169"/>
    </location>
</feature>
<dbReference type="AlphaFoldDB" id="A0A9P6DQ70"/>
<feature type="region of interest" description="Disordered" evidence="1">
    <location>
        <begin position="199"/>
        <end position="232"/>
    </location>
</feature>
<organism evidence="2 3">
    <name type="scientific">Hydnum rufescens UP504</name>
    <dbReference type="NCBI Taxonomy" id="1448309"/>
    <lineage>
        <taxon>Eukaryota</taxon>
        <taxon>Fungi</taxon>
        <taxon>Dikarya</taxon>
        <taxon>Basidiomycota</taxon>
        <taxon>Agaricomycotina</taxon>
        <taxon>Agaricomycetes</taxon>
        <taxon>Cantharellales</taxon>
        <taxon>Hydnaceae</taxon>
        <taxon>Hydnum</taxon>
    </lineage>
</organism>
<protein>
    <submittedName>
        <fullName evidence="2">Uncharacterized protein</fullName>
    </submittedName>
</protein>
<dbReference type="Proteomes" id="UP000886523">
    <property type="component" value="Unassembled WGS sequence"/>
</dbReference>
<evidence type="ECO:0000313" key="3">
    <source>
        <dbReference type="Proteomes" id="UP000886523"/>
    </source>
</evidence>
<name>A0A9P6DQ70_9AGAM</name>
<accession>A0A9P6DQ70</accession>
<evidence type="ECO:0000256" key="1">
    <source>
        <dbReference type="SAM" id="MobiDB-lite"/>
    </source>
</evidence>
<feature type="region of interest" description="Disordered" evidence="1">
    <location>
        <begin position="62"/>
        <end position="120"/>
    </location>
</feature>
<comment type="caution">
    <text evidence="2">The sequence shown here is derived from an EMBL/GenBank/DDBJ whole genome shotgun (WGS) entry which is preliminary data.</text>
</comment>
<gene>
    <name evidence="2" type="ORF">BS47DRAFT_1367444</name>
</gene>
<feature type="compositionally biased region" description="Polar residues" evidence="1">
    <location>
        <begin position="69"/>
        <end position="81"/>
    </location>
</feature>
<keyword evidence="3" id="KW-1185">Reference proteome</keyword>
<dbReference type="EMBL" id="MU129114">
    <property type="protein sequence ID" value="KAF9506335.1"/>
    <property type="molecule type" value="Genomic_DNA"/>
</dbReference>